<evidence type="ECO:0000256" key="7">
    <source>
        <dbReference type="ARBA" id="ARBA00023080"/>
    </source>
</evidence>
<dbReference type="NCBIfam" id="NF011397">
    <property type="entry name" value="PRK14822.1"/>
    <property type="match status" value="1"/>
</dbReference>
<dbReference type="InterPro" id="IPR029001">
    <property type="entry name" value="ITPase-like_fam"/>
</dbReference>
<evidence type="ECO:0000256" key="6">
    <source>
        <dbReference type="ARBA" id="ARBA00022842"/>
    </source>
</evidence>
<dbReference type="Gene3D" id="3.90.950.10">
    <property type="match status" value="1"/>
</dbReference>
<dbReference type="Proteomes" id="UP000243650">
    <property type="component" value="Unassembled WGS sequence"/>
</dbReference>
<evidence type="ECO:0000256" key="11">
    <source>
        <dbReference type="RuleBase" id="RU003781"/>
    </source>
</evidence>
<dbReference type="AlphaFoldDB" id="A0A2P6MFA4"/>
<feature type="binding site" evidence="10">
    <location>
        <begin position="152"/>
        <end position="155"/>
    </location>
    <ligand>
        <name>substrate</name>
    </ligand>
</feature>
<keyword evidence="4 10" id="KW-0547">Nucleotide-binding</keyword>
<keyword evidence="13" id="KW-1185">Reference proteome</keyword>
<dbReference type="EC" id="3.6.1.66" evidence="10"/>
<comment type="similarity">
    <text evidence="1 10 11">Belongs to the HAM1 NTPase family.</text>
</comment>
<dbReference type="InterPro" id="IPR002637">
    <property type="entry name" value="RdgB/HAM1"/>
</dbReference>
<dbReference type="GO" id="GO:0000166">
    <property type="term" value="F:nucleotide binding"/>
    <property type="evidence" value="ECO:0007669"/>
    <property type="project" value="UniProtKB-KW"/>
</dbReference>
<dbReference type="GO" id="GO:0009146">
    <property type="term" value="P:purine nucleoside triphosphate catabolic process"/>
    <property type="evidence" value="ECO:0007669"/>
    <property type="project" value="UniProtKB-UniRule"/>
</dbReference>
<comment type="caution">
    <text evidence="12">The sequence shown here is derived from an EMBL/GenBank/DDBJ whole genome shotgun (WGS) entry which is preliminary data.</text>
</comment>
<comment type="cofactor">
    <cofactor evidence="10">
        <name>Mg(2+)</name>
        <dbReference type="ChEBI" id="CHEBI:18420"/>
    </cofactor>
    <text evidence="10">Binds 1 Mg(2+) ion per subunit.</text>
</comment>
<dbReference type="FunFam" id="3.90.950.10:FF:000001">
    <property type="entry name" value="dITP/XTP pyrophosphatase"/>
    <property type="match status" value="1"/>
</dbReference>
<dbReference type="GO" id="GO:0035870">
    <property type="term" value="F:dITP diphosphatase activity"/>
    <property type="evidence" value="ECO:0007669"/>
    <property type="project" value="UniProtKB-UniRule"/>
</dbReference>
<gene>
    <name evidence="12" type="ORF">C6I21_12365</name>
</gene>
<dbReference type="GO" id="GO:0009117">
    <property type="term" value="P:nucleotide metabolic process"/>
    <property type="evidence" value="ECO:0007669"/>
    <property type="project" value="UniProtKB-KW"/>
</dbReference>
<keyword evidence="6 10" id="KW-0460">Magnesium</keyword>
<keyword evidence="5 10" id="KW-0378">Hydrolase</keyword>
<evidence type="ECO:0000256" key="9">
    <source>
        <dbReference type="ARBA" id="ARBA00052017"/>
    </source>
</evidence>
<evidence type="ECO:0000313" key="13">
    <source>
        <dbReference type="Proteomes" id="UP000243650"/>
    </source>
</evidence>
<dbReference type="PANTHER" id="PTHR11067">
    <property type="entry name" value="INOSINE TRIPHOSPHATE PYROPHOSPHATASE/HAM1 PROTEIN"/>
    <property type="match status" value="1"/>
</dbReference>
<keyword evidence="3 10" id="KW-0479">Metal-binding</keyword>
<comment type="function">
    <text evidence="10">Pyrophosphatase that catalyzes the hydrolysis of nucleoside triphosphates to their monophosphate derivatives, with a high preference for the non-canonical purine nucleotides XTP (xanthosine triphosphate), dITP (deoxyinosine triphosphate) and ITP. Seems to function as a house-cleaning enzyme that removes non-canonical purine nucleotides from the nucleotide pool, thus preventing their incorporation into DNA/RNA and avoiding chromosomal lesions.</text>
</comment>
<comment type="catalytic activity">
    <reaction evidence="8 10">
        <text>dITP + H2O = dIMP + diphosphate + H(+)</text>
        <dbReference type="Rhea" id="RHEA:28342"/>
        <dbReference type="ChEBI" id="CHEBI:15377"/>
        <dbReference type="ChEBI" id="CHEBI:15378"/>
        <dbReference type="ChEBI" id="CHEBI:33019"/>
        <dbReference type="ChEBI" id="CHEBI:61194"/>
        <dbReference type="ChEBI" id="CHEBI:61382"/>
        <dbReference type="EC" id="3.6.1.66"/>
    </reaction>
</comment>
<feature type="binding site" evidence="10">
    <location>
        <begin position="9"/>
        <end position="14"/>
    </location>
    <ligand>
        <name>substrate</name>
    </ligand>
</feature>
<dbReference type="HAMAP" id="MF_01405">
    <property type="entry name" value="Non_canon_purine_NTPase"/>
    <property type="match status" value="1"/>
</dbReference>
<dbReference type="OrthoDB" id="9807456at2"/>
<name>A0A2P6MFA4_ALKUR</name>
<dbReference type="SUPFAM" id="SSF52972">
    <property type="entry name" value="ITPase-like"/>
    <property type="match status" value="1"/>
</dbReference>
<dbReference type="Pfam" id="PF01725">
    <property type="entry name" value="Ham1p_like"/>
    <property type="match status" value="1"/>
</dbReference>
<dbReference type="EMBL" id="PVNS01000011">
    <property type="protein sequence ID" value="PRO64930.1"/>
    <property type="molecule type" value="Genomic_DNA"/>
</dbReference>
<comment type="catalytic activity">
    <reaction evidence="9 10">
        <text>XTP + H2O = XMP + diphosphate + H(+)</text>
        <dbReference type="Rhea" id="RHEA:28610"/>
        <dbReference type="ChEBI" id="CHEBI:15377"/>
        <dbReference type="ChEBI" id="CHEBI:15378"/>
        <dbReference type="ChEBI" id="CHEBI:33019"/>
        <dbReference type="ChEBI" id="CHEBI:57464"/>
        <dbReference type="ChEBI" id="CHEBI:61314"/>
        <dbReference type="EC" id="3.6.1.66"/>
    </reaction>
</comment>
<proteinExistence type="inferred from homology"/>
<evidence type="ECO:0000256" key="2">
    <source>
        <dbReference type="ARBA" id="ARBA00011738"/>
    </source>
</evidence>
<dbReference type="GO" id="GO:0036222">
    <property type="term" value="F:XTP diphosphatase activity"/>
    <property type="evidence" value="ECO:0007669"/>
    <property type="project" value="UniProtKB-UniRule"/>
</dbReference>
<evidence type="ECO:0000256" key="4">
    <source>
        <dbReference type="ARBA" id="ARBA00022741"/>
    </source>
</evidence>
<feature type="binding site" evidence="10">
    <location>
        <begin position="180"/>
        <end position="181"/>
    </location>
    <ligand>
        <name>substrate</name>
    </ligand>
</feature>
<dbReference type="GO" id="GO:0005829">
    <property type="term" value="C:cytosol"/>
    <property type="evidence" value="ECO:0007669"/>
    <property type="project" value="TreeGrafter"/>
</dbReference>
<keyword evidence="7 10" id="KW-0546">Nucleotide metabolism</keyword>
<dbReference type="InterPro" id="IPR020922">
    <property type="entry name" value="dITP/XTP_pyrophosphatase"/>
</dbReference>
<dbReference type="NCBIfam" id="TIGR00042">
    <property type="entry name" value="RdgB/HAM1 family non-canonical purine NTP pyrophosphatase"/>
    <property type="match status" value="1"/>
</dbReference>
<evidence type="ECO:0000256" key="5">
    <source>
        <dbReference type="ARBA" id="ARBA00022801"/>
    </source>
</evidence>
<feature type="binding site" evidence="10">
    <location>
        <position position="71"/>
    </location>
    <ligand>
        <name>Mg(2+)</name>
        <dbReference type="ChEBI" id="CHEBI:18420"/>
    </ligand>
</feature>
<protein>
    <recommendedName>
        <fullName evidence="10">dITP/XTP pyrophosphatase</fullName>
        <ecNumber evidence="10">3.6.1.66</ecNumber>
    </recommendedName>
    <alternativeName>
        <fullName evidence="10">Non-canonical purine NTP pyrophosphatase</fullName>
    </alternativeName>
    <alternativeName>
        <fullName evidence="10">Non-standard purine NTP pyrophosphatase</fullName>
    </alternativeName>
    <alternativeName>
        <fullName evidence="10">Nucleoside-triphosphate diphosphatase</fullName>
    </alternativeName>
    <alternativeName>
        <fullName evidence="10">Nucleoside-triphosphate pyrophosphatase</fullName>
        <shortName evidence="10">NTPase</shortName>
    </alternativeName>
</protein>
<feature type="binding site" evidence="10">
    <location>
        <position position="72"/>
    </location>
    <ligand>
        <name>substrate</name>
    </ligand>
</feature>
<evidence type="ECO:0000256" key="3">
    <source>
        <dbReference type="ARBA" id="ARBA00022723"/>
    </source>
</evidence>
<dbReference type="GO" id="GO:0017111">
    <property type="term" value="F:ribonucleoside triphosphate phosphatase activity"/>
    <property type="evidence" value="ECO:0007669"/>
    <property type="project" value="InterPro"/>
</dbReference>
<dbReference type="CDD" id="cd00515">
    <property type="entry name" value="HAM1"/>
    <property type="match status" value="1"/>
</dbReference>
<evidence type="ECO:0000256" key="1">
    <source>
        <dbReference type="ARBA" id="ARBA00008023"/>
    </source>
</evidence>
<evidence type="ECO:0000313" key="12">
    <source>
        <dbReference type="EMBL" id="PRO64930.1"/>
    </source>
</evidence>
<dbReference type="GO" id="GO:0036220">
    <property type="term" value="F:ITP diphosphatase activity"/>
    <property type="evidence" value="ECO:0007669"/>
    <property type="project" value="UniProtKB-UniRule"/>
</dbReference>
<feature type="active site" description="Proton acceptor" evidence="10">
    <location>
        <position position="71"/>
    </location>
</feature>
<evidence type="ECO:0000256" key="8">
    <source>
        <dbReference type="ARBA" id="ARBA00051875"/>
    </source>
</evidence>
<sequence>MSRKLLIATKNEGKMKEFRAFFSNYGWDVLSLNDIDQDIDVIEDGETFEANAEKKAEETGKQLQMPVLADDSGLEVDALDGAPGIYSARYAGEEKNDEANNRRLLNELEGVENRTARFVCVLAVYSPEKGTHSLRGTCSGKIGTSLHGDGGFGYDPLFYLPEKEKYMAELTREEKNQLSHRADALHRLESVIEEWLGTEKGGSV</sequence>
<comment type="catalytic activity">
    <reaction evidence="10">
        <text>ITP + H2O = IMP + diphosphate + H(+)</text>
        <dbReference type="Rhea" id="RHEA:29399"/>
        <dbReference type="ChEBI" id="CHEBI:15377"/>
        <dbReference type="ChEBI" id="CHEBI:15378"/>
        <dbReference type="ChEBI" id="CHEBI:33019"/>
        <dbReference type="ChEBI" id="CHEBI:58053"/>
        <dbReference type="ChEBI" id="CHEBI:61402"/>
        <dbReference type="EC" id="3.6.1.66"/>
    </reaction>
</comment>
<comment type="caution">
    <text evidence="10">Lacks conserved residue(s) required for the propagation of feature annotation.</text>
</comment>
<comment type="subunit">
    <text evidence="2 10">Homodimer.</text>
</comment>
<dbReference type="PANTHER" id="PTHR11067:SF9">
    <property type="entry name" value="INOSINE TRIPHOSPHATE PYROPHOSPHATASE"/>
    <property type="match status" value="1"/>
</dbReference>
<organism evidence="12 13">
    <name type="scientific">Alkalicoccus urumqiensis</name>
    <name type="common">Bacillus urumqiensis</name>
    <dbReference type="NCBI Taxonomy" id="1548213"/>
    <lineage>
        <taxon>Bacteria</taxon>
        <taxon>Bacillati</taxon>
        <taxon>Bacillota</taxon>
        <taxon>Bacilli</taxon>
        <taxon>Bacillales</taxon>
        <taxon>Bacillaceae</taxon>
        <taxon>Alkalicoccus</taxon>
    </lineage>
</organism>
<evidence type="ECO:0000256" key="10">
    <source>
        <dbReference type="HAMAP-Rule" id="MF_01405"/>
    </source>
</evidence>
<feature type="binding site" evidence="10">
    <location>
        <position position="175"/>
    </location>
    <ligand>
        <name>substrate</name>
    </ligand>
</feature>
<accession>A0A2P6MFA4</accession>
<dbReference type="GO" id="GO:0046872">
    <property type="term" value="F:metal ion binding"/>
    <property type="evidence" value="ECO:0007669"/>
    <property type="project" value="UniProtKB-KW"/>
</dbReference>
<dbReference type="RefSeq" id="WP_105959785.1">
    <property type="nucleotide sequence ID" value="NZ_PVNS01000011.1"/>
</dbReference>
<reference evidence="12 13" key="1">
    <citation type="submission" date="2018-03" db="EMBL/GenBank/DDBJ databases">
        <title>Bacillus urumqiensis sp. nov., a moderately haloalkaliphilic bacterium isolated from a salt lake.</title>
        <authorList>
            <person name="Zhao B."/>
            <person name="Liao Z."/>
        </authorList>
    </citation>
    <scope>NUCLEOTIDE SEQUENCE [LARGE SCALE GENOMIC DNA]</scope>
    <source>
        <strain evidence="12 13">BZ-SZ-XJ18</strain>
    </source>
</reference>